<evidence type="ECO:0000313" key="2">
    <source>
        <dbReference type="EMBL" id="OGZ41006.1"/>
    </source>
</evidence>
<dbReference type="InterPro" id="IPR036249">
    <property type="entry name" value="Thioredoxin-like_sf"/>
</dbReference>
<reference evidence="2 3" key="1">
    <citation type="journal article" date="2016" name="Nat. Commun.">
        <title>Thousands of microbial genomes shed light on interconnected biogeochemical processes in an aquifer system.</title>
        <authorList>
            <person name="Anantharaman K."/>
            <person name="Brown C.T."/>
            <person name="Hug L.A."/>
            <person name="Sharon I."/>
            <person name="Castelle C.J."/>
            <person name="Probst A.J."/>
            <person name="Thomas B.C."/>
            <person name="Singh A."/>
            <person name="Wilkins M.J."/>
            <person name="Karaoz U."/>
            <person name="Brodie E.L."/>
            <person name="Williams K.H."/>
            <person name="Hubbard S.S."/>
            <person name="Banfield J.F."/>
        </authorList>
    </citation>
    <scope>NUCLEOTIDE SEQUENCE [LARGE SCALE GENOMIC DNA]</scope>
</reference>
<sequence length="324" mass="34849">MQDKKIIAISLILIALGAGAYFYSAKGNIGGASAKQMEAIRVKAEKFINEKLVSPGTNATIKNIVEENGLYKISVSIGSQEIISYLSKDGKSFFPQVINMEESSQTSQASSTPSVNQEVPKTDKPNVELFVMSYCPYGLQMEKGILPVAELLGSKINFQLKFVDYAMHGQKEVDENLRQYCIQKDGFAKLDSYLNCFTKQGDASVCLAEAKIDSSALNGCVSQADAQFKINAKVADKSQWRTTQFPPFDIDQADNAKYGVQGSPTLVINGTNVDAQRDPQSLLNLVCSGFTTQPNECTQKLSSDAPSPGFGAGTGTAAAAQCGN</sequence>
<evidence type="ECO:0000313" key="3">
    <source>
        <dbReference type="Proteomes" id="UP000177126"/>
    </source>
</evidence>
<protein>
    <recommendedName>
        <fullName evidence="4">Thioredoxin-like fold domain-containing protein</fullName>
    </recommendedName>
</protein>
<organism evidence="2 3">
    <name type="scientific">Candidatus Portnoybacteria bacterium RIFCSPLOWO2_02_FULL_39_11</name>
    <dbReference type="NCBI Taxonomy" id="1802001"/>
    <lineage>
        <taxon>Bacteria</taxon>
        <taxon>Candidatus Portnoyibacteriota</taxon>
    </lineage>
</organism>
<accession>A0A1G2FSE4</accession>
<dbReference type="SUPFAM" id="SSF52833">
    <property type="entry name" value="Thioredoxin-like"/>
    <property type="match status" value="1"/>
</dbReference>
<name>A0A1G2FSE4_9BACT</name>
<comment type="caution">
    <text evidence="2">The sequence shown here is derived from an EMBL/GenBank/DDBJ whole genome shotgun (WGS) entry which is preliminary data.</text>
</comment>
<gene>
    <name evidence="2" type="ORF">A3B04_01655</name>
</gene>
<evidence type="ECO:0008006" key="4">
    <source>
        <dbReference type="Google" id="ProtNLM"/>
    </source>
</evidence>
<feature type="compositionally biased region" description="Low complexity" evidence="1">
    <location>
        <begin position="315"/>
        <end position="324"/>
    </location>
</feature>
<evidence type="ECO:0000256" key="1">
    <source>
        <dbReference type="SAM" id="MobiDB-lite"/>
    </source>
</evidence>
<dbReference type="AlphaFoldDB" id="A0A1G2FSE4"/>
<dbReference type="Gene3D" id="3.40.30.10">
    <property type="entry name" value="Glutaredoxin"/>
    <property type="match status" value="1"/>
</dbReference>
<proteinExistence type="predicted"/>
<dbReference type="EMBL" id="MHNF01000021">
    <property type="protein sequence ID" value="OGZ41006.1"/>
    <property type="molecule type" value="Genomic_DNA"/>
</dbReference>
<feature type="region of interest" description="Disordered" evidence="1">
    <location>
        <begin position="299"/>
        <end position="324"/>
    </location>
</feature>
<dbReference type="Proteomes" id="UP000177126">
    <property type="component" value="Unassembled WGS sequence"/>
</dbReference>